<protein>
    <recommendedName>
        <fullName evidence="4">Phosphate transport regulator</fullName>
    </recommendedName>
</protein>
<accession>A0A830GUD3</accession>
<dbReference type="AlphaFoldDB" id="A0A830GUD3"/>
<sequence length="236" mass="26180">MVLDMNSFMRNTLARLLNPFVKGEAELFNGLRRHVELAHKAIMLLESLSSNPSGSDISSIISEVSILENQGDAISRELTQEISSGAISTPLIGDVEILVGKIDDILDKTYVLAREMKRALTLCNTPAVSSMVQKNLREEILLTKRGLEDLMGMLDSIIKGEPRSGLRDHTLAIEKLEEMVDDVKDNAIDELYGNVKEMGYAEFLSLLNMIFEADDIMDAIKDVSFMVITILRSMGS</sequence>
<dbReference type="PANTHER" id="PTHR36536:SF3">
    <property type="entry name" value="UPF0111 PROTEIN HI_1603"/>
    <property type="match status" value="1"/>
</dbReference>
<evidence type="ECO:0000313" key="2">
    <source>
        <dbReference type="EMBL" id="GGP21233.1"/>
    </source>
</evidence>
<dbReference type="Pfam" id="PF01865">
    <property type="entry name" value="PhoU_div"/>
    <property type="match status" value="1"/>
</dbReference>
<dbReference type="Proteomes" id="UP000610960">
    <property type="component" value="Unassembled WGS sequence"/>
</dbReference>
<reference evidence="2" key="1">
    <citation type="journal article" date="2014" name="Int. J. Syst. Evol. Microbiol.">
        <title>Complete genome sequence of Corynebacterium casei LMG S-19264T (=DSM 44701T), isolated from a smear-ripened cheese.</title>
        <authorList>
            <consortium name="US DOE Joint Genome Institute (JGI-PGF)"/>
            <person name="Walter F."/>
            <person name="Albersmeier A."/>
            <person name="Kalinowski J."/>
            <person name="Ruckert C."/>
        </authorList>
    </citation>
    <scope>NUCLEOTIDE SEQUENCE</scope>
    <source>
        <strain evidence="2">JCM 10088</strain>
    </source>
</reference>
<comment type="caution">
    <text evidence="2">The sequence shown here is derived from an EMBL/GenBank/DDBJ whole genome shotgun (WGS) entry which is preliminary data.</text>
</comment>
<dbReference type="Gene3D" id="1.20.58.220">
    <property type="entry name" value="Phosphate transport system protein phou homolog 2, domain 2"/>
    <property type="match status" value="1"/>
</dbReference>
<proteinExistence type="inferred from homology"/>
<evidence type="ECO:0008006" key="4">
    <source>
        <dbReference type="Google" id="ProtNLM"/>
    </source>
</evidence>
<dbReference type="InterPro" id="IPR038078">
    <property type="entry name" value="PhoU-like_sf"/>
</dbReference>
<dbReference type="EMBL" id="BMNL01000003">
    <property type="protein sequence ID" value="GGP21233.1"/>
    <property type="molecule type" value="Genomic_DNA"/>
</dbReference>
<gene>
    <name evidence="2" type="ORF">GCM10007981_12210</name>
</gene>
<comment type="similarity">
    <text evidence="1">Belongs to the UPF0111 family.</text>
</comment>
<name>A0A830GUD3_9CREN</name>
<dbReference type="InterPro" id="IPR002727">
    <property type="entry name" value="DUF47"/>
</dbReference>
<organism evidence="2 3">
    <name type="scientific">Thermocladium modestius</name>
    <dbReference type="NCBI Taxonomy" id="62609"/>
    <lineage>
        <taxon>Archaea</taxon>
        <taxon>Thermoproteota</taxon>
        <taxon>Thermoprotei</taxon>
        <taxon>Thermoproteales</taxon>
        <taxon>Thermoproteaceae</taxon>
        <taxon>Thermocladium</taxon>
    </lineage>
</organism>
<keyword evidence="3" id="KW-1185">Reference proteome</keyword>
<dbReference type="InterPro" id="IPR018445">
    <property type="entry name" value="Put_Phosphate_transp_reg"/>
</dbReference>
<reference evidence="2" key="2">
    <citation type="submission" date="2020-09" db="EMBL/GenBank/DDBJ databases">
        <authorList>
            <person name="Sun Q."/>
            <person name="Ohkuma M."/>
        </authorList>
    </citation>
    <scope>NUCLEOTIDE SEQUENCE</scope>
    <source>
        <strain evidence="2">JCM 10088</strain>
    </source>
</reference>
<evidence type="ECO:0000256" key="1">
    <source>
        <dbReference type="ARBA" id="ARBA00008591"/>
    </source>
</evidence>
<evidence type="ECO:0000313" key="3">
    <source>
        <dbReference type="Proteomes" id="UP000610960"/>
    </source>
</evidence>
<dbReference type="PANTHER" id="PTHR36536">
    <property type="entry name" value="UPF0111 PROTEIN HI_1603"/>
    <property type="match status" value="1"/>
</dbReference>